<protein>
    <submittedName>
        <fullName evidence="1">Uncharacterized protein</fullName>
    </submittedName>
</protein>
<sequence>LRNHRAILSSQCGAAFYTAVPKTMRSYESCVLQRFILVR</sequence>
<keyword evidence="2" id="KW-1185">Reference proteome</keyword>
<dbReference type="EMBL" id="JYDP01009529">
    <property type="protein sequence ID" value="KRY62578.1"/>
    <property type="molecule type" value="Genomic_DNA"/>
</dbReference>
<evidence type="ECO:0000313" key="1">
    <source>
        <dbReference type="EMBL" id="KRY62578.1"/>
    </source>
</evidence>
<dbReference type="Proteomes" id="UP000055024">
    <property type="component" value="Unassembled WGS sequence"/>
</dbReference>
<comment type="caution">
    <text evidence="1">The sequence shown here is derived from an EMBL/GenBank/DDBJ whole genome shotgun (WGS) entry which is preliminary data.</text>
</comment>
<reference evidence="1 2" key="1">
    <citation type="submission" date="2015-01" db="EMBL/GenBank/DDBJ databases">
        <title>Evolution of Trichinella species and genotypes.</title>
        <authorList>
            <person name="Korhonen P.K."/>
            <person name="Edoardo P."/>
            <person name="Giuseppe L.R."/>
            <person name="Gasser R.B."/>
        </authorList>
    </citation>
    <scope>NUCLEOTIDE SEQUENCE [LARGE SCALE GENOMIC DNA]</scope>
    <source>
        <strain evidence="1">ISS1029</strain>
    </source>
</reference>
<accession>A0A0V1DN36</accession>
<name>A0A0V1DN36_9BILA</name>
<organism evidence="1 2">
    <name type="scientific">Trichinella zimbabwensis</name>
    <dbReference type="NCBI Taxonomy" id="268475"/>
    <lineage>
        <taxon>Eukaryota</taxon>
        <taxon>Metazoa</taxon>
        <taxon>Ecdysozoa</taxon>
        <taxon>Nematoda</taxon>
        <taxon>Enoplea</taxon>
        <taxon>Dorylaimia</taxon>
        <taxon>Trichinellida</taxon>
        <taxon>Trichinellidae</taxon>
        <taxon>Trichinella</taxon>
    </lineage>
</organism>
<proteinExistence type="predicted"/>
<dbReference type="AlphaFoldDB" id="A0A0V1DN36"/>
<gene>
    <name evidence="1" type="ORF">T11_16748</name>
</gene>
<evidence type="ECO:0000313" key="2">
    <source>
        <dbReference type="Proteomes" id="UP000055024"/>
    </source>
</evidence>
<feature type="non-terminal residue" evidence="1">
    <location>
        <position position="1"/>
    </location>
</feature>